<dbReference type="Gramene" id="OE9A050525T1">
    <property type="protein sequence ID" value="OE9A050525C1"/>
    <property type="gene ID" value="OE9A050525"/>
</dbReference>
<name>A0A8S0PL88_OLEEU</name>
<proteinExistence type="predicted"/>
<evidence type="ECO:0000313" key="1">
    <source>
        <dbReference type="EMBL" id="CAA2952067.1"/>
    </source>
</evidence>
<dbReference type="AlphaFoldDB" id="A0A8S0PL88"/>
<organism evidence="1 2">
    <name type="scientific">Olea europaea subsp. europaea</name>
    <dbReference type="NCBI Taxonomy" id="158383"/>
    <lineage>
        <taxon>Eukaryota</taxon>
        <taxon>Viridiplantae</taxon>
        <taxon>Streptophyta</taxon>
        <taxon>Embryophyta</taxon>
        <taxon>Tracheophyta</taxon>
        <taxon>Spermatophyta</taxon>
        <taxon>Magnoliopsida</taxon>
        <taxon>eudicotyledons</taxon>
        <taxon>Gunneridae</taxon>
        <taxon>Pentapetalae</taxon>
        <taxon>asterids</taxon>
        <taxon>lamiids</taxon>
        <taxon>Lamiales</taxon>
        <taxon>Oleaceae</taxon>
        <taxon>Oleeae</taxon>
        <taxon>Olea</taxon>
    </lineage>
</organism>
<dbReference type="Proteomes" id="UP000594638">
    <property type="component" value="Unassembled WGS sequence"/>
</dbReference>
<keyword evidence="2" id="KW-1185">Reference proteome</keyword>
<sequence>MRAISWQNTAMQELLGRMQSQLADSSQNNEEGVPLERENMVANYTTHQATREIAAPPKYSRAIMLRRSASIFDRLGPTRKMQDRPYILPAQARFPLIPLSQPHLFDPPLLGGQLRLTTRGERYKPKKMHLQKTAILGKAPLQKEALRHITVDLTT</sequence>
<reference evidence="1 2" key="1">
    <citation type="submission" date="2019-12" db="EMBL/GenBank/DDBJ databases">
        <authorList>
            <person name="Alioto T."/>
            <person name="Alioto T."/>
            <person name="Gomez Garrido J."/>
        </authorList>
    </citation>
    <scope>NUCLEOTIDE SEQUENCE [LARGE SCALE GENOMIC DNA]</scope>
</reference>
<dbReference type="EMBL" id="CACTIH010000080">
    <property type="protein sequence ID" value="CAA2952067.1"/>
    <property type="molecule type" value="Genomic_DNA"/>
</dbReference>
<evidence type="ECO:0000313" key="2">
    <source>
        <dbReference type="Proteomes" id="UP000594638"/>
    </source>
</evidence>
<protein>
    <submittedName>
        <fullName evidence="1">Uncharacterized protein</fullName>
    </submittedName>
</protein>
<comment type="caution">
    <text evidence="1">The sequence shown here is derived from an EMBL/GenBank/DDBJ whole genome shotgun (WGS) entry which is preliminary data.</text>
</comment>
<gene>
    <name evidence="1" type="ORF">OLEA9_A050525</name>
</gene>
<accession>A0A8S0PL88</accession>